<feature type="signal peptide" evidence="1">
    <location>
        <begin position="1"/>
        <end position="24"/>
    </location>
</feature>
<proteinExistence type="predicted"/>
<evidence type="ECO:0000313" key="3">
    <source>
        <dbReference type="Proteomes" id="UP001157914"/>
    </source>
</evidence>
<dbReference type="PROSITE" id="PS51257">
    <property type="entry name" value="PROKAR_LIPOPROTEIN"/>
    <property type="match status" value="1"/>
</dbReference>
<reference evidence="2 3" key="1">
    <citation type="submission" date="2017-05" db="EMBL/GenBank/DDBJ databases">
        <authorList>
            <person name="Varghese N."/>
            <person name="Submissions S."/>
        </authorList>
    </citation>
    <scope>NUCLEOTIDE SEQUENCE [LARGE SCALE GENOMIC DNA]</scope>
    <source>
        <strain evidence="2 3">DSM 15949</strain>
    </source>
</reference>
<feature type="chain" id="PRO_5046957114" evidence="1">
    <location>
        <begin position="25"/>
        <end position="111"/>
    </location>
</feature>
<comment type="caution">
    <text evidence="2">The sequence shown here is derived from an EMBL/GenBank/DDBJ whole genome shotgun (WGS) entry which is preliminary data.</text>
</comment>
<name>A0ABY1N9G3_9HYPH</name>
<dbReference type="EMBL" id="FXTT01000001">
    <property type="protein sequence ID" value="SMP04095.1"/>
    <property type="molecule type" value="Genomic_DNA"/>
</dbReference>
<dbReference type="RefSeq" id="WP_208997030.1">
    <property type="nucleotide sequence ID" value="NZ_BAAAEA010000001.1"/>
</dbReference>
<protein>
    <submittedName>
        <fullName evidence="2">Uncharacterized protein</fullName>
    </submittedName>
</protein>
<sequence>MRYMNSVKIIAFAFAFIGSSPALAAGMTQACYEKAHQPAVYKTIKRTVMTHRAHTHWEYRTIGGREVLCKVHRPAVYETVLQNVMVQPAKTVLRPISARDCNQTARITSNF</sequence>
<keyword evidence="3" id="KW-1185">Reference proteome</keyword>
<organism evidence="2 3">
    <name type="scientific">Roseibium denhamense</name>
    <dbReference type="NCBI Taxonomy" id="76305"/>
    <lineage>
        <taxon>Bacteria</taxon>
        <taxon>Pseudomonadati</taxon>
        <taxon>Pseudomonadota</taxon>
        <taxon>Alphaproteobacteria</taxon>
        <taxon>Hyphomicrobiales</taxon>
        <taxon>Stappiaceae</taxon>
        <taxon>Roseibium</taxon>
    </lineage>
</organism>
<evidence type="ECO:0000256" key="1">
    <source>
        <dbReference type="SAM" id="SignalP"/>
    </source>
</evidence>
<evidence type="ECO:0000313" key="2">
    <source>
        <dbReference type="EMBL" id="SMP04095.1"/>
    </source>
</evidence>
<gene>
    <name evidence="2" type="ORF">SAMN06265374_0580</name>
</gene>
<accession>A0ABY1N9G3</accession>
<keyword evidence="1" id="KW-0732">Signal</keyword>
<dbReference type="Proteomes" id="UP001157914">
    <property type="component" value="Unassembled WGS sequence"/>
</dbReference>